<dbReference type="Proteomes" id="UP000305654">
    <property type="component" value="Unassembled WGS sequence"/>
</dbReference>
<dbReference type="EMBL" id="VCDI01000001">
    <property type="protein sequence ID" value="TLU74408.1"/>
    <property type="molecule type" value="Genomic_DNA"/>
</dbReference>
<dbReference type="Gene3D" id="3.10.180.10">
    <property type="entry name" value="2,3-Dihydroxybiphenyl 1,2-Dioxygenase, domain 1"/>
    <property type="match status" value="2"/>
</dbReference>
<proteinExistence type="predicted"/>
<protein>
    <submittedName>
        <fullName evidence="3">Glyoxalase</fullName>
    </submittedName>
</protein>
<dbReference type="GO" id="GO:0004493">
    <property type="term" value="F:methylmalonyl-CoA epimerase activity"/>
    <property type="evidence" value="ECO:0007669"/>
    <property type="project" value="TreeGrafter"/>
</dbReference>
<dbReference type="InterPro" id="IPR051785">
    <property type="entry name" value="MMCE/EMCE_epimerase"/>
</dbReference>
<sequence>MIQSIERISLTAADAATLARFYIEAIGFRETGRQRIEAAAYGVDGQALAVSLVLGQQEIELVQFDRAGAPYPADASSHDPIFQHIALVTTDIRSALARLTAGMRMISKDAPVALPASSGGVTAAKFRDPEGHPLEFLQFPKASAPDQWRGVAMPDHPCIGIDHSALVATDTLRSIRFYSERGLSVTARTINTGPEQDRLDGVQGAEVEVTALSPAGPTPHVELLRYRSPMAATTAAAADADVAATRLIVRTAACNSKIMISDPDGHRMVLLPAS</sequence>
<dbReference type="GO" id="GO:0046491">
    <property type="term" value="P:L-methylmalonyl-CoA metabolic process"/>
    <property type="evidence" value="ECO:0007669"/>
    <property type="project" value="TreeGrafter"/>
</dbReference>
<evidence type="ECO:0000313" key="4">
    <source>
        <dbReference type="Proteomes" id="UP000305654"/>
    </source>
</evidence>
<feature type="domain" description="VOC" evidence="2">
    <location>
        <begin position="4"/>
        <end position="139"/>
    </location>
</feature>
<dbReference type="Pfam" id="PF00903">
    <property type="entry name" value="Glyoxalase"/>
    <property type="match status" value="1"/>
</dbReference>
<dbReference type="PANTHER" id="PTHR43048:SF3">
    <property type="entry name" value="METHYLMALONYL-COA EPIMERASE, MITOCHONDRIAL"/>
    <property type="match status" value="1"/>
</dbReference>
<name>A0A5R9JJ93_9PROT</name>
<dbReference type="PANTHER" id="PTHR43048">
    <property type="entry name" value="METHYLMALONYL-COA EPIMERASE"/>
    <property type="match status" value="1"/>
</dbReference>
<keyword evidence="1" id="KW-0479">Metal-binding</keyword>
<evidence type="ECO:0000256" key="1">
    <source>
        <dbReference type="ARBA" id="ARBA00022723"/>
    </source>
</evidence>
<dbReference type="SUPFAM" id="SSF54593">
    <property type="entry name" value="Glyoxalase/Bleomycin resistance protein/Dihydroxybiphenyl dioxygenase"/>
    <property type="match status" value="2"/>
</dbReference>
<gene>
    <name evidence="3" type="ORF">FE263_04280</name>
</gene>
<dbReference type="PROSITE" id="PS51819">
    <property type="entry name" value="VOC"/>
    <property type="match status" value="1"/>
</dbReference>
<keyword evidence="4" id="KW-1185">Reference proteome</keyword>
<comment type="caution">
    <text evidence="3">The sequence shown here is derived from an EMBL/GenBank/DDBJ whole genome shotgun (WGS) entry which is preliminary data.</text>
</comment>
<dbReference type="InterPro" id="IPR004360">
    <property type="entry name" value="Glyas_Fos-R_dOase_dom"/>
</dbReference>
<dbReference type="OrthoDB" id="8076422at2"/>
<dbReference type="InterPro" id="IPR037523">
    <property type="entry name" value="VOC_core"/>
</dbReference>
<evidence type="ECO:0000259" key="2">
    <source>
        <dbReference type="PROSITE" id="PS51819"/>
    </source>
</evidence>
<dbReference type="GO" id="GO:0046872">
    <property type="term" value="F:metal ion binding"/>
    <property type="evidence" value="ECO:0007669"/>
    <property type="project" value="UniProtKB-KW"/>
</dbReference>
<dbReference type="RefSeq" id="WP_138324659.1">
    <property type="nucleotide sequence ID" value="NZ_VCDI01000001.1"/>
</dbReference>
<reference evidence="3 4" key="1">
    <citation type="submission" date="2019-05" db="EMBL/GenBank/DDBJ databases">
        <authorList>
            <person name="Pankratov T."/>
            <person name="Grouzdev D."/>
        </authorList>
    </citation>
    <scope>NUCLEOTIDE SEQUENCE [LARGE SCALE GENOMIC DNA]</scope>
    <source>
        <strain evidence="3 4">KEBCLARHB70R</strain>
    </source>
</reference>
<evidence type="ECO:0000313" key="3">
    <source>
        <dbReference type="EMBL" id="TLU74408.1"/>
    </source>
</evidence>
<accession>A0A5R9JJ93</accession>
<dbReference type="AlphaFoldDB" id="A0A5R9JJ93"/>
<organism evidence="3 4">
    <name type="scientific">Lichenicoccus roseus</name>
    <dbReference type="NCBI Taxonomy" id="2683649"/>
    <lineage>
        <taxon>Bacteria</taxon>
        <taxon>Pseudomonadati</taxon>
        <taxon>Pseudomonadota</taxon>
        <taxon>Alphaproteobacteria</taxon>
        <taxon>Acetobacterales</taxon>
        <taxon>Acetobacteraceae</taxon>
        <taxon>Lichenicoccus</taxon>
    </lineage>
</organism>
<dbReference type="InterPro" id="IPR029068">
    <property type="entry name" value="Glyas_Bleomycin-R_OHBP_Dase"/>
</dbReference>